<comment type="caution">
    <text evidence="1">The sequence shown here is derived from an EMBL/GenBank/DDBJ whole genome shotgun (WGS) entry which is preliminary data.</text>
</comment>
<keyword evidence="2" id="KW-1185">Reference proteome</keyword>
<reference evidence="1" key="1">
    <citation type="submission" date="2023-04" db="EMBL/GenBank/DDBJ databases">
        <title>Draft Genome sequencing of Naganishia species isolated from polar environments using Oxford Nanopore Technology.</title>
        <authorList>
            <person name="Leo P."/>
            <person name="Venkateswaran K."/>
        </authorList>
    </citation>
    <scope>NUCLEOTIDE SEQUENCE</scope>
    <source>
        <strain evidence="1">MNA-CCFEE 5423</strain>
    </source>
</reference>
<name>A0ACC2WCB7_9TREE</name>
<proteinExistence type="predicted"/>
<accession>A0ACC2WCB7</accession>
<organism evidence="1 2">
    <name type="scientific">Naganishia friedmannii</name>
    <dbReference type="NCBI Taxonomy" id="89922"/>
    <lineage>
        <taxon>Eukaryota</taxon>
        <taxon>Fungi</taxon>
        <taxon>Dikarya</taxon>
        <taxon>Basidiomycota</taxon>
        <taxon>Agaricomycotina</taxon>
        <taxon>Tremellomycetes</taxon>
        <taxon>Filobasidiales</taxon>
        <taxon>Filobasidiaceae</taxon>
        <taxon>Naganishia</taxon>
    </lineage>
</organism>
<dbReference type="Proteomes" id="UP001227268">
    <property type="component" value="Unassembled WGS sequence"/>
</dbReference>
<gene>
    <name evidence="1" type="ORF">QFC21_000037</name>
</gene>
<dbReference type="EMBL" id="JASBWT010000001">
    <property type="protein sequence ID" value="KAJ9108717.1"/>
    <property type="molecule type" value="Genomic_DNA"/>
</dbReference>
<evidence type="ECO:0000313" key="1">
    <source>
        <dbReference type="EMBL" id="KAJ9108717.1"/>
    </source>
</evidence>
<protein>
    <submittedName>
        <fullName evidence="1">Uncharacterized protein</fullName>
    </submittedName>
</protein>
<evidence type="ECO:0000313" key="2">
    <source>
        <dbReference type="Proteomes" id="UP001227268"/>
    </source>
</evidence>
<sequence>MQQTLSQILSALSGNTAATQTGIAQQSLPPPPPPQQSFLSAPPSNASNPSGYPLSAPPISAGHGQGYRYAAAPHQPSDVDLYASGGHQSHHGGLAPPFSGDRMEAFSPGTVAVLTEVAHHGLSSARDSGSNSISGRRNVHQSSISSASGIHHQQHQPHASPMGAGSMSSVSTHGTGHPHHQQHQHHQQHPQPHQHMGGHPPILEMDFAKPDVSSAYSGNMAGGGLHLPPLYPMSGGGQGRGSESSPSTMNDALGTGNANGLGNGQNGHGNGSGTDNGVSHVRTSSFGWPDVSLRGANSAVMNFGAGSGGGGGARGGNYLIRRREDSPNESQEEDSFAIPDSRTTRGASASGRPITANDGRPPKKYPKLPGFKPPPHRYAQYGLVVPSTAASSEGEEDESEDTLPRSSLNAPIEALQALANAADQAAAQESAAAAAAAGIPAIAQAGGIMDVDDQQRGGVNATDISAAVGSGFLSPPRVLQKQLRFKKRQKAEPTPRNAFPDVITKGLVSEAECRELWEIFFSGCHLFIPLWDRKYDVFESFVVRTPFSFDGMMAVASKIQTGNGPLGQTHHRALEEAQGIARSTLFGPVVRKEAVMAVLILAAWSQNGWLPSGHALRMGLDMHLHKALEKLNDNKLLPGAQRSESEERDLVLVWETLHPLHGRIDSVAIEFVTRVNNELLHWHEDWRSIHVKKLGPTHVLLDMLDAELYYAQLWCACVALRGCHWEKLTPDQRELAFKAKDAALKCLGTYKSPPLRAYIKYAVHETMVQCSFAAVFLLKIAILFPDVLPANVISLQVAELAHLLSECSAERYALTLRLMLRSFRRKMGENTHAPGTPRNGPANPMSFGGNGLAPMTSLHPVGMQSLLSNGMGEGDTGDGNFMNAAELSAWMDDLGPFNWPEDGFSPSNLPAWIMDSNVTDLGLPFEGSDSIFLPPELADLFLATGPTNWQLGDSAEQGAEAW</sequence>